<organism evidence="1 2">
    <name type="scientific">Limosilactobacillus reuteri</name>
    <name type="common">Lactobacillus reuteri</name>
    <dbReference type="NCBI Taxonomy" id="1598"/>
    <lineage>
        <taxon>Bacteria</taxon>
        <taxon>Bacillati</taxon>
        <taxon>Bacillota</taxon>
        <taxon>Bacilli</taxon>
        <taxon>Lactobacillales</taxon>
        <taxon>Lactobacillaceae</taxon>
        <taxon>Limosilactobacillus</taxon>
    </lineage>
</organism>
<reference evidence="1 2" key="1">
    <citation type="submission" date="2018-03" db="EMBL/GenBank/DDBJ databases">
        <title>Complete Genome Sequence of the Chinese traditional Highland Barley wine Isolate Lactobacillus reuteri WHH1689.</title>
        <authorList>
            <person name="Chen S."/>
            <person name="Chen L."/>
            <person name="Chen L."/>
            <person name="Li Y."/>
        </authorList>
    </citation>
    <scope>NUCLEOTIDE SEQUENCE [LARGE SCALE GENOMIC DNA]</scope>
    <source>
        <strain evidence="1 2">WHH1689</strain>
    </source>
</reference>
<evidence type="ECO:0000313" key="2">
    <source>
        <dbReference type="Proteomes" id="UP000244369"/>
    </source>
</evidence>
<protein>
    <submittedName>
        <fullName evidence="1">Uncharacterized protein</fullName>
    </submittedName>
</protein>
<accession>A0A2S1EP58</accession>
<dbReference type="EMBL" id="CP027805">
    <property type="protein sequence ID" value="AWD61703.1"/>
    <property type="molecule type" value="Genomic_DNA"/>
</dbReference>
<dbReference type="Proteomes" id="UP000244369">
    <property type="component" value="Chromosome"/>
</dbReference>
<name>A0A2S1EP58_LIMRT</name>
<gene>
    <name evidence="1" type="ORF">LWHH1689_0352</name>
</gene>
<evidence type="ECO:0000313" key="1">
    <source>
        <dbReference type="EMBL" id="AWD61703.1"/>
    </source>
</evidence>
<sequence>MFNKQLINATVCCCGLRLMRPTVWRAYF</sequence>
<dbReference type="AlphaFoldDB" id="A0A2S1EP58"/>
<proteinExistence type="predicted"/>